<proteinExistence type="inferred from homology"/>
<dbReference type="SUPFAM" id="SSF52540">
    <property type="entry name" value="P-loop containing nucleoside triphosphate hydrolases"/>
    <property type="match status" value="1"/>
</dbReference>
<protein>
    <submittedName>
        <fullName evidence="4">CpaF family protein</fullName>
    </submittedName>
</protein>
<gene>
    <name evidence="4" type="ORF">ACFFGY_09890</name>
</gene>
<evidence type="ECO:0000313" key="5">
    <source>
        <dbReference type="Proteomes" id="UP001589865"/>
    </source>
</evidence>
<feature type="region of interest" description="Disordered" evidence="2">
    <location>
        <begin position="1"/>
        <end position="21"/>
    </location>
</feature>
<evidence type="ECO:0000256" key="2">
    <source>
        <dbReference type="SAM" id="MobiDB-lite"/>
    </source>
</evidence>
<evidence type="ECO:0000259" key="3">
    <source>
        <dbReference type="SMART" id="SM00382"/>
    </source>
</evidence>
<evidence type="ECO:0000313" key="4">
    <source>
        <dbReference type="EMBL" id="MFC0408559.1"/>
    </source>
</evidence>
<reference evidence="4 5" key="1">
    <citation type="submission" date="2024-09" db="EMBL/GenBank/DDBJ databases">
        <authorList>
            <person name="Sun Q."/>
            <person name="Mori K."/>
        </authorList>
    </citation>
    <scope>NUCLEOTIDE SEQUENCE [LARGE SCALE GENOMIC DNA]</scope>
    <source>
        <strain evidence="4 5">TBRC 5777</strain>
    </source>
</reference>
<name>A0ABV6JS75_9PROT</name>
<dbReference type="Pfam" id="PF00437">
    <property type="entry name" value="T2SSE"/>
    <property type="match status" value="1"/>
</dbReference>
<dbReference type="InterPro" id="IPR050921">
    <property type="entry name" value="T4SS_GSP_E_ATPase"/>
</dbReference>
<dbReference type="Proteomes" id="UP001589865">
    <property type="component" value="Unassembled WGS sequence"/>
</dbReference>
<dbReference type="Gene3D" id="3.40.50.300">
    <property type="entry name" value="P-loop containing nucleotide triphosphate hydrolases"/>
    <property type="match status" value="1"/>
</dbReference>
<feature type="domain" description="AAA+ ATPase" evidence="3">
    <location>
        <begin position="235"/>
        <end position="362"/>
    </location>
</feature>
<comment type="caution">
    <text evidence="4">The sequence shown here is derived from an EMBL/GenBank/DDBJ whole genome shotgun (WGS) entry which is preliminary data.</text>
</comment>
<dbReference type="InterPro" id="IPR003593">
    <property type="entry name" value="AAA+_ATPase"/>
</dbReference>
<feature type="compositionally biased region" description="Pro residues" evidence="2">
    <location>
        <begin position="10"/>
        <end position="21"/>
    </location>
</feature>
<dbReference type="CDD" id="cd01130">
    <property type="entry name" value="VirB11-like_ATPase"/>
    <property type="match status" value="1"/>
</dbReference>
<dbReference type="SMART" id="SM00382">
    <property type="entry name" value="AAA"/>
    <property type="match status" value="1"/>
</dbReference>
<dbReference type="PANTHER" id="PTHR30486:SF15">
    <property type="entry name" value="TYPE II_IV SECRETION SYSTEM ATPASE"/>
    <property type="match status" value="1"/>
</dbReference>
<keyword evidence="5" id="KW-1185">Reference proteome</keyword>
<dbReference type="PANTHER" id="PTHR30486">
    <property type="entry name" value="TWITCHING MOTILITY PROTEIN PILT"/>
    <property type="match status" value="1"/>
</dbReference>
<evidence type="ECO:0000256" key="1">
    <source>
        <dbReference type="ARBA" id="ARBA00006611"/>
    </source>
</evidence>
<organism evidence="4 5">
    <name type="scientific">Roseomonas elaeocarpi</name>
    <dbReference type="NCBI Taxonomy" id="907779"/>
    <lineage>
        <taxon>Bacteria</taxon>
        <taxon>Pseudomonadati</taxon>
        <taxon>Pseudomonadota</taxon>
        <taxon>Alphaproteobacteria</taxon>
        <taxon>Acetobacterales</taxon>
        <taxon>Roseomonadaceae</taxon>
        <taxon>Roseomonas</taxon>
    </lineage>
</organism>
<dbReference type="RefSeq" id="WP_377044310.1">
    <property type="nucleotide sequence ID" value="NZ_JBHLUN010000006.1"/>
</dbReference>
<dbReference type="Gene3D" id="3.30.450.380">
    <property type="match status" value="1"/>
</dbReference>
<dbReference type="EMBL" id="JBHLUN010000006">
    <property type="protein sequence ID" value="MFC0408559.1"/>
    <property type="molecule type" value="Genomic_DNA"/>
</dbReference>
<accession>A0ABV6JS75</accession>
<dbReference type="InterPro" id="IPR001482">
    <property type="entry name" value="T2SS/T4SS_dom"/>
</dbReference>
<sequence length="461" mass="50675">MTGFGRRLPPEPAPAPVPAPVLAPVPASVREAPSALRPETRGAMDEALTRLRAQVMERVDSAVAAELQPHELQAQLEGLVHEIAERERLELTAREQARMAEQMANDMVGYGPLEALLRDEGINEIMVNGPNRVFIETAGKLHLSGVRFRDNAQVASIAQKMAASVGRRVDESSPLVDCRLLDGSRVNVVLPPLALDGACITIRKFGKRKVDFAAMVGNGSMSPRLARILEIASRCRLNVVISGGTGSGKTTLMNAMSQLIEHDERVVTIEDTAELRLQQPHVVRLETRPPNLEGRGEVTQRDLIKNALRMRPDRIIVGEVRGQEAFDMLQAMNTGHDGSICTVHANTTRDALTRIENMVQMGSMALPVRAIRTQIAGAVDLIIQVERMRDGVRRVTQVSEVCGMDGEVITMNEVFTFEFHGEDATGRIQGDWMSPAIRPGFTERLRAFGLDRAWMQVLQEG</sequence>
<dbReference type="InterPro" id="IPR027417">
    <property type="entry name" value="P-loop_NTPase"/>
</dbReference>
<comment type="similarity">
    <text evidence="1">Belongs to the GSP E family.</text>
</comment>